<dbReference type="Pfam" id="PF08565">
    <property type="entry name" value="CDC37_M"/>
    <property type="match status" value="1"/>
</dbReference>
<dbReference type="GO" id="GO:0031072">
    <property type="term" value="F:heat shock protein binding"/>
    <property type="evidence" value="ECO:0007669"/>
    <property type="project" value="TreeGrafter"/>
</dbReference>
<evidence type="ECO:0000259" key="8">
    <source>
        <dbReference type="SMART" id="SM01070"/>
    </source>
</evidence>
<evidence type="ECO:0000259" key="7">
    <source>
        <dbReference type="SMART" id="SM01069"/>
    </source>
</evidence>
<gene>
    <name evidence="10" type="ORF">CYLTODRAFT_486792</name>
</gene>
<evidence type="ECO:0000259" key="9">
    <source>
        <dbReference type="SMART" id="SM01071"/>
    </source>
</evidence>
<organism evidence="10 11">
    <name type="scientific">Cylindrobasidium torrendii FP15055 ss-10</name>
    <dbReference type="NCBI Taxonomy" id="1314674"/>
    <lineage>
        <taxon>Eukaryota</taxon>
        <taxon>Fungi</taxon>
        <taxon>Dikarya</taxon>
        <taxon>Basidiomycota</taxon>
        <taxon>Agaricomycotina</taxon>
        <taxon>Agaricomycetes</taxon>
        <taxon>Agaricomycetidae</taxon>
        <taxon>Agaricales</taxon>
        <taxon>Marasmiineae</taxon>
        <taxon>Physalacriaceae</taxon>
        <taxon>Cylindrobasidium</taxon>
    </lineage>
</organism>
<dbReference type="SMART" id="SM01071">
    <property type="entry name" value="CDC37_N"/>
    <property type="match status" value="1"/>
</dbReference>
<feature type="domain" description="Cdc37 Hsp90 binding" evidence="8">
    <location>
        <begin position="199"/>
        <end position="377"/>
    </location>
</feature>
<dbReference type="AlphaFoldDB" id="A0A0D7BP87"/>
<dbReference type="InterPro" id="IPR013874">
    <property type="entry name" value="Cdc37_Hsp90-bd"/>
</dbReference>
<sequence>MPLNYSKWDALELSDDSDIETHPNVDTKSLIRWKQRDIHEKREQRKQKIAYLNAQIACNKVIQGKVDEIYATLKSSSTSSPLAFVNSLVERITKEPSKDCPPTNDPTKLEQTYDGMILTLLNRVVSDAKEKLDKASTPESERADKIASFLIEGIEFHQTKLAESIVEDKRQLEEELAEQKKHITSEDIHDGWDSKYVPAKETPTSVPTTKVEKKKAVTTEFETLNSSAVAAASSSTASPPDEGDEENSDDEGVPELTPSLEAFSKLPLDAFETSFRFIQAHPDVIIQGAADALLVAGFRAEQQGQPKYARQCVHQSLLLQYCEKLGRDGVRVFFNKMMSGDPRAVPVFKEDVERTYSHMKERVRVTQEEMSSQGREQIQLVPENEGQTISFNVPDGPPPENLVLEDPMPEGVDIEQVREMLQIQWDVFESFPDNLKAALRANTLDQVNEVLGELEVAEAEEIVQKLDMSGILNFSSSEIRDETGKGKGKAD</sequence>
<dbReference type="GO" id="GO:0005737">
    <property type="term" value="C:cytoplasm"/>
    <property type="evidence" value="ECO:0007669"/>
    <property type="project" value="UniProtKB-SubCell"/>
</dbReference>
<evidence type="ECO:0000256" key="4">
    <source>
        <dbReference type="ARBA" id="ARBA00023186"/>
    </source>
</evidence>
<keyword evidence="11" id="KW-1185">Reference proteome</keyword>
<feature type="region of interest" description="Disordered" evidence="6">
    <location>
        <begin position="227"/>
        <end position="256"/>
    </location>
</feature>
<accession>A0A0D7BP87</accession>
<feature type="region of interest" description="Disordered" evidence="6">
    <location>
        <begin position="193"/>
        <end position="213"/>
    </location>
</feature>
<evidence type="ECO:0000256" key="5">
    <source>
        <dbReference type="ARBA" id="ARBA00031396"/>
    </source>
</evidence>
<comment type="subcellular location">
    <subcellularLocation>
        <location evidence="1">Cytoplasm</location>
    </subcellularLocation>
</comment>
<keyword evidence="3" id="KW-0963">Cytoplasm</keyword>
<comment type="similarity">
    <text evidence="2">Belongs to the CDC37 family.</text>
</comment>
<dbReference type="GO" id="GO:0019901">
    <property type="term" value="F:protein kinase binding"/>
    <property type="evidence" value="ECO:0007669"/>
    <property type="project" value="InterPro"/>
</dbReference>
<evidence type="ECO:0000313" key="11">
    <source>
        <dbReference type="Proteomes" id="UP000054007"/>
    </source>
</evidence>
<dbReference type="InterPro" id="IPR013855">
    <property type="entry name" value="Cdc37_N_dom"/>
</dbReference>
<dbReference type="PANTHER" id="PTHR12800:SF4">
    <property type="entry name" value="HSP90 CO-CHAPERONE CDC37"/>
    <property type="match status" value="1"/>
</dbReference>
<feature type="compositionally biased region" description="Acidic residues" evidence="6">
    <location>
        <begin position="241"/>
        <end position="253"/>
    </location>
</feature>
<dbReference type="EMBL" id="KN880448">
    <property type="protein sequence ID" value="KIY72014.1"/>
    <property type="molecule type" value="Genomic_DNA"/>
</dbReference>
<evidence type="ECO:0000313" key="10">
    <source>
        <dbReference type="EMBL" id="KIY72014.1"/>
    </source>
</evidence>
<dbReference type="GO" id="GO:0006457">
    <property type="term" value="P:protein folding"/>
    <property type="evidence" value="ECO:0007669"/>
    <property type="project" value="TreeGrafter"/>
</dbReference>
<evidence type="ECO:0000256" key="1">
    <source>
        <dbReference type="ARBA" id="ARBA00004496"/>
    </source>
</evidence>
<feature type="domain" description="Cdc37 C-terminal" evidence="7">
    <location>
        <begin position="391"/>
        <end position="491"/>
    </location>
</feature>
<evidence type="ECO:0000256" key="2">
    <source>
        <dbReference type="ARBA" id="ARBA00006222"/>
    </source>
</evidence>
<dbReference type="Gene3D" id="1.20.58.610">
    <property type="entry name" value="Cdc37, Hsp90 binding domain"/>
    <property type="match status" value="1"/>
</dbReference>
<dbReference type="Pfam" id="PF08564">
    <property type="entry name" value="CDC37_C"/>
    <property type="match status" value="1"/>
</dbReference>
<keyword evidence="4" id="KW-0143">Chaperone</keyword>
<dbReference type="GO" id="GO:0051082">
    <property type="term" value="F:unfolded protein binding"/>
    <property type="evidence" value="ECO:0007669"/>
    <property type="project" value="TreeGrafter"/>
</dbReference>
<dbReference type="STRING" id="1314674.A0A0D7BP87"/>
<dbReference type="Proteomes" id="UP000054007">
    <property type="component" value="Unassembled WGS sequence"/>
</dbReference>
<dbReference type="Pfam" id="PF03234">
    <property type="entry name" value="CDC37_N"/>
    <property type="match status" value="1"/>
</dbReference>
<dbReference type="SMART" id="SM01069">
    <property type="entry name" value="CDC37_C"/>
    <property type="match status" value="1"/>
</dbReference>
<dbReference type="GO" id="GO:0051087">
    <property type="term" value="F:protein-folding chaperone binding"/>
    <property type="evidence" value="ECO:0007669"/>
    <property type="project" value="TreeGrafter"/>
</dbReference>
<reference evidence="10 11" key="1">
    <citation type="journal article" date="2015" name="Fungal Genet. Biol.">
        <title>Evolution of novel wood decay mechanisms in Agaricales revealed by the genome sequences of Fistulina hepatica and Cylindrobasidium torrendii.</title>
        <authorList>
            <person name="Floudas D."/>
            <person name="Held B.W."/>
            <person name="Riley R."/>
            <person name="Nagy L.G."/>
            <person name="Koehler G."/>
            <person name="Ransdell A.S."/>
            <person name="Younus H."/>
            <person name="Chow J."/>
            <person name="Chiniquy J."/>
            <person name="Lipzen A."/>
            <person name="Tritt A."/>
            <person name="Sun H."/>
            <person name="Haridas S."/>
            <person name="LaButti K."/>
            <person name="Ohm R.A."/>
            <person name="Kues U."/>
            <person name="Blanchette R.A."/>
            <person name="Grigoriev I.V."/>
            <person name="Minto R.E."/>
            <person name="Hibbett D.S."/>
        </authorList>
    </citation>
    <scope>NUCLEOTIDE SEQUENCE [LARGE SCALE GENOMIC DNA]</scope>
    <source>
        <strain evidence="10 11">FP15055 ss-10</strain>
    </source>
</reference>
<dbReference type="SUPFAM" id="SSF101391">
    <property type="entry name" value="Hsp90 co-chaperone CDC37"/>
    <property type="match status" value="1"/>
</dbReference>
<dbReference type="InterPro" id="IPR038189">
    <property type="entry name" value="Cdc37_Hsp90-bd_sf"/>
</dbReference>
<name>A0A0D7BP87_9AGAR</name>
<dbReference type="OrthoDB" id="440202at2759"/>
<evidence type="ECO:0000256" key="3">
    <source>
        <dbReference type="ARBA" id="ARBA00022490"/>
    </source>
</evidence>
<feature type="domain" description="Cdc37 N-terminal" evidence="9">
    <location>
        <begin position="2"/>
        <end position="195"/>
    </location>
</feature>
<feature type="compositionally biased region" description="Low complexity" evidence="6">
    <location>
        <begin position="227"/>
        <end position="240"/>
    </location>
</feature>
<dbReference type="GO" id="GO:0050821">
    <property type="term" value="P:protein stabilization"/>
    <property type="evidence" value="ECO:0007669"/>
    <property type="project" value="TreeGrafter"/>
</dbReference>
<dbReference type="PANTHER" id="PTHR12800">
    <property type="entry name" value="CDC37-RELATED"/>
    <property type="match status" value="1"/>
</dbReference>
<dbReference type="InterPro" id="IPR004918">
    <property type="entry name" value="Cdc37"/>
</dbReference>
<dbReference type="InterPro" id="IPR013873">
    <property type="entry name" value="Cdc37_C"/>
</dbReference>
<protein>
    <recommendedName>
        <fullName evidence="5">Hsp90 chaperone protein kinase-targeting subunit</fullName>
    </recommendedName>
</protein>
<evidence type="ECO:0000256" key="6">
    <source>
        <dbReference type="SAM" id="MobiDB-lite"/>
    </source>
</evidence>
<dbReference type="SMART" id="SM01070">
    <property type="entry name" value="CDC37_M"/>
    <property type="match status" value="1"/>
</dbReference>
<proteinExistence type="inferred from homology"/>